<organism evidence="4 5">
    <name type="scientific">Phenylobacterium kunshanense</name>
    <dbReference type="NCBI Taxonomy" id="1445034"/>
    <lineage>
        <taxon>Bacteria</taxon>
        <taxon>Pseudomonadati</taxon>
        <taxon>Pseudomonadota</taxon>
        <taxon>Alphaproteobacteria</taxon>
        <taxon>Caulobacterales</taxon>
        <taxon>Caulobacteraceae</taxon>
        <taxon>Phenylobacterium</taxon>
    </lineage>
</organism>
<dbReference type="EMBL" id="QFYS01000002">
    <property type="protein sequence ID" value="RAK67916.1"/>
    <property type="molecule type" value="Genomic_DNA"/>
</dbReference>
<dbReference type="Pfam" id="PF23639">
    <property type="entry name" value="DUF7146"/>
    <property type="match status" value="1"/>
</dbReference>
<dbReference type="Pfam" id="PF13362">
    <property type="entry name" value="Toprim_3"/>
    <property type="match status" value="1"/>
</dbReference>
<gene>
    <name evidence="4" type="ORF">DJ019_07825</name>
</gene>
<dbReference type="InterPro" id="IPR055570">
    <property type="entry name" value="DUF7146"/>
</dbReference>
<feature type="domain" description="Toprim" evidence="2">
    <location>
        <begin position="217"/>
        <end position="306"/>
    </location>
</feature>
<dbReference type="OrthoDB" id="7465087at2"/>
<feature type="domain" description="DUF7146" evidence="3">
    <location>
        <begin position="102"/>
        <end position="210"/>
    </location>
</feature>
<accession>A0A328BPJ7</accession>
<sequence>MTSKIRSGGTLAALVCAYGGDLYAGGRRALVPAPGHSPQDRSVSLLLQDGRVIAHGFGGADWREVLDDLRDRGWIDGENRLLEGGVPLPEGGFRAAAPTRAERTPAAVRLWREGGPIRAGSPAALYAAARGVDLALADGDALRAHAAAPAFAYADRGPRRPALLAAVCDPTGALTAVEITYLDGLGRRRAAGRLSRKTIGAVPAGSAVRLAGPGPAMLVGEGVFTTLSAMRRFAVPGWALLSTGNLRRWRPPPGVRHVLIAGDRGADGERSAAVLQAALSETGVFAEVALPPAGYGDWNDLDQEKAEEGRTGAPGS</sequence>
<evidence type="ECO:0000313" key="4">
    <source>
        <dbReference type="EMBL" id="RAK67916.1"/>
    </source>
</evidence>
<evidence type="ECO:0000313" key="5">
    <source>
        <dbReference type="Proteomes" id="UP000249524"/>
    </source>
</evidence>
<evidence type="ECO:0000259" key="3">
    <source>
        <dbReference type="Pfam" id="PF23639"/>
    </source>
</evidence>
<reference evidence="4 5" key="1">
    <citation type="submission" date="2018-05" db="EMBL/GenBank/DDBJ databases">
        <authorList>
            <person name="Lanie J.A."/>
            <person name="Ng W.-L."/>
            <person name="Kazmierczak K.M."/>
            <person name="Andrzejewski T.M."/>
            <person name="Davidsen T.M."/>
            <person name="Wayne K.J."/>
            <person name="Tettelin H."/>
            <person name="Glass J.I."/>
            <person name="Rusch D."/>
            <person name="Podicherti R."/>
            <person name="Tsui H.-C.T."/>
            <person name="Winkler M.E."/>
        </authorList>
    </citation>
    <scope>NUCLEOTIDE SEQUENCE [LARGE SCALE GENOMIC DNA]</scope>
    <source>
        <strain evidence="4 5">BUT-10</strain>
    </source>
</reference>
<name>A0A328BPJ7_9CAUL</name>
<feature type="region of interest" description="Disordered" evidence="1">
    <location>
        <begin position="294"/>
        <end position="316"/>
    </location>
</feature>
<dbReference type="AlphaFoldDB" id="A0A328BPJ7"/>
<dbReference type="InterPro" id="IPR006171">
    <property type="entry name" value="TOPRIM_dom"/>
</dbReference>
<protein>
    <submittedName>
        <fullName evidence="4">Virulence-associated protein E</fullName>
    </submittedName>
</protein>
<dbReference type="RefSeq" id="WP_111275525.1">
    <property type="nucleotide sequence ID" value="NZ_QFYS01000002.1"/>
</dbReference>
<proteinExistence type="predicted"/>
<evidence type="ECO:0000259" key="2">
    <source>
        <dbReference type="Pfam" id="PF13362"/>
    </source>
</evidence>
<comment type="caution">
    <text evidence="4">The sequence shown here is derived from an EMBL/GenBank/DDBJ whole genome shotgun (WGS) entry which is preliminary data.</text>
</comment>
<keyword evidence="5" id="KW-1185">Reference proteome</keyword>
<evidence type="ECO:0000256" key="1">
    <source>
        <dbReference type="SAM" id="MobiDB-lite"/>
    </source>
</evidence>
<dbReference type="Proteomes" id="UP000249524">
    <property type="component" value="Unassembled WGS sequence"/>
</dbReference>